<gene>
    <name evidence="4" type="ORF">R0G89_08345</name>
</gene>
<keyword evidence="2" id="KW-0560">Oxidoreductase</keyword>
<dbReference type="PANTHER" id="PTHR10204:SF34">
    <property type="entry name" value="NAD(P)H DEHYDROGENASE [QUINONE] 1 ISOFORM 1"/>
    <property type="match status" value="1"/>
</dbReference>
<evidence type="ECO:0000259" key="3">
    <source>
        <dbReference type="Pfam" id="PF02525"/>
    </source>
</evidence>
<comment type="similarity">
    <text evidence="1">Belongs to the NAD(P)H dehydrogenase (quinone) family.</text>
</comment>
<feature type="domain" description="Flavodoxin-like fold" evidence="3">
    <location>
        <begin position="3"/>
        <end position="192"/>
    </location>
</feature>
<dbReference type="GeneID" id="57365062"/>
<proteinExistence type="inferred from homology"/>
<dbReference type="InterPro" id="IPR029039">
    <property type="entry name" value="Flavoprotein-like_sf"/>
</dbReference>
<dbReference type="InterPro" id="IPR003680">
    <property type="entry name" value="Flavodoxin_fold"/>
</dbReference>
<evidence type="ECO:0000256" key="1">
    <source>
        <dbReference type="ARBA" id="ARBA00006252"/>
    </source>
</evidence>
<evidence type="ECO:0000256" key="2">
    <source>
        <dbReference type="ARBA" id="ARBA00023002"/>
    </source>
</evidence>
<protein>
    <submittedName>
        <fullName evidence="4">NAD(P)H-dependent oxidoreductase</fullName>
    </submittedName>
</protein>
<name>A0AAW8YIR9_PEDAC</name>
<dbReference type="GO" id="GO:0003955">
    <property type="term" value="F:NAD(P)H dehydrogenase (quinone) activity"/>
    <property type="evidence" value="ECO:0007669"/>
    <property type="project" value="TreeGrafter"/>
</dbReference>
<comment type="caution">
    <text evidence="4">The sequence shown here is derived from an EMBL/GenBank/DDBJ whole genome shotgun (WGS) entry which is preliminary data.</text>
</comment>
<dbReference type="RefSeq" id="WP_008842427.1">
    <property type="nucleotide sequence ID" value="NZ_CP050079.1"/>
</dbReference>
<dbReference type="EMBL" id="JAWJAV010000005">
    <property type="protein sequence ID" value="MDV2621735.1"/>
    <property type="molecule type" value="Genomic_DNA"/>
</dbReference>
<organism evidence="4 5">
    <name type="scientific">Pediococcus acidilactici</name>
    <dbReference type="NCBI Taxonomy" id="1254"/>
    <lineage>
        <taxon>Bacteria</taxon>
        <taxon>Bacillati</taxon>
        <taxon>Bacillota</taxon>
        <taxon>Bacilli</taxon>
        <taxon>Lactobacillales</taxon>
        <taxon>Lactobacillaceae</taxon>
        <taxon>Pediococcus</taxon>
        <taxon>Pediococcus acidilactici group</taxon>
    </lineage>
</organism>
<sequence>MKKVAIVFDHPYGMEAGYNEPHKRSFTSALLVALLKAMEDDGTEVDLIDLHKDNFNPVMSKQDLINWRTKSFVDPQSQDYFERLQMADEIIMLFPIWWEVMPAMTKGFLDKVLAKGQIKQAGATRRLFASSTKVRVLTVSGAPTWIYRIVFGNPVIRMLKRGVFKKAGIKDFKWHNFNAEDTSPRGRVKMLKSVKKYI</sequence>
<evidence type="ECO:0000313" key="4">
    <source>
        <dbReference type="EMBL" id="MDV2621735.1"/>
    </source>
</evidence>
<dbReference type="Gene3D" id="3.40.50.360">
    <property type="match status" value="1"/>
</dbReference>
<reference evidence="4" key="2">
    <citation type="submission" date="2023-10" db="EMBL/GenBank/DDBJ databases">
        <authorList>
            <person name="Khurajog B."/>
        </authorList>
    </citation>
    <scope>NUCLEOTIDE SEQUENCE</scope>
    <source>
        <strain evidence="4">BF9</strain>
    </source>
</reference>
<dbReference type="Proteomes" id="UP001280897">
    <property type="component" value="Unassembled WGS sequence"/>
</dbReference>
<dbReference type="Pfam" id="PF02525">
    <property type="entry name" value="Flavodoxin_2"/>
    <property type="match status" value="1"/>
</dbReference>
<accession>A0AAW8YIR9</accession>
<dbReference type="GO" id="GO:0005829">
    <property type="term" value="C:cytosol"/>
    <property type="evidence" value="ECO:0007669"/>
    <property type="project" value="TreeGrafter"/>
</dbReference>
<dbReference type="AlphaFoldDB" id="A0AAW8YIR9"/>
<dbReference type="SUPFAM" id="SSF52218">
    <property type="entry name" value="Flavoproteins"/>
    <property type="match status" value="1"/>
</dbReference>
<dbReference type="InterPro" id="IPR051545">
    <property type="entry name" value="NAD(P)H_dehydrogenase_qn"/>
</dbReference>
<dbReference type="PANTHER" id="PTHR10204">
    <property type="entry name" value="NAD P H OXIDOREDUCTASE-RELATED"/>
    <property type="match status" value="1"/>
</dbReference>
<evidence type="ECO:0000313" key="5">
    <source>
        <dbReference type="Proteomes" id="UP001280897"/>
    </source>
</evidence>
<reference evidence="4" key="1">
    <citation type="journal article" date="2023" name="PeerJ">
        <title>Selection and evaluation of lactic acid bacteria from chicken feces in Thailand as potential probiotics.</title>
        <authorList>
            <person name="Khurajog B."/>
            <person name="Disastra Y."/>
            <person name="Lawwyne L.D."/>
            <person name="Sirichokchatchawan W."/>
            <person name="Niyomtham W."/>
            <person name="Yindee J."/>
            <person name="Hampson D.J."/>
            <person name="Prapasarakul N."/>
        </authorList>
    </citation>
    <scope>NUCLEOTIDE SEQUENCE</scope>
    <source>
        <strain evidence="4">BF9</strain>
    </source>
</reference>